<keyword evidence="3" id="KW-1185">Reference proteome</keyword>
<dbReference type="SUPFAM" id="SSF69279">
    <property type="entry name" value="Phage tail proteins"/>
    <property type="match status" value="1"/>
</dbReference>
<name>A0A510JFZ5_9FUSO</name>
<dbReference type="EMBL" id="AP019823">
    <property type="protein sequence ID" value="BBM38066.1"/>
    <property type="molecule type" value="Genomic_DNA"/>
</dbReference>
<dbReference type="Proteomes" id="UP000321892">
    <property type="component" value="Chromosome"/>
</dbReference>
<dbReference type="RefSeq" id="WP_232052954.1">
    <property type="nucleotide sequence ID" value="NZ_AP019823.1"/>
</dbReference>
<proteinExistence type="predicted"/>
<reference evidence="2 3" key="1">
    <citation type="submission" date="2019-07" db="EMBL/GenBank/DDBJ databases">
        <title>Complete Genome Sequence of Leptotrichia hofstadii Strain JCM16775.</title>
        <authorList>
            <person name="Watanabe S."/>
            <person name="Cui L."/>
        </authorList>
    </citation>
    <scope>NUCLEOTIDE SEQUENCE [LARGE SCALE GENOMIC DNA]</scope>
    <source>
        <strain evidence="2 3">JCM16775</strain>
    </source>
</reference>
<protein>
    <recommendedName>
        <fullName evidence="4">Gp5/Type VI secretion system Vgr protein OB-fold domain-containing protein</fullName>
    </recommendedName>
</protein>
<feature type="region of interest" description="Disordered" evidence="1">
    <location>
        <begin position="317"/>
        <end position="336"/>
    </location>
</feature>
<dbReference type="KEGG" id="lhf:JCM16775_0773"/>
<evidence type="ECO:0008006" key="4">
    <source>
        <dbReference type="Google" id="ProtNLM"/>
    </source>
</evidence>
<evidence type="ECO:0000256" key="1">
    <source>
        <dbReference type="SAM" id="MobiDB-lite"/>
    </source>
</evidence>
<evidence type="ECO:0000313" key="2">
    <source>
        <dbReference type="EMBL" id="BBM38066.1"/>
    </source>
</evidence>
<dbReference type="AlphaFoldDB" id="A0A510JFZ5"/>
<gene>
    <name evidence="2" type="ORF">JCM16775_0773</name>
</gene>
<sequence length="615" mass="67232">MIEMNDNLNNQKPVEFFSAERIKIEIDGQQILWRDMKLEIDSRIGKHTIGKIKYIGSANQLSLYDALIDRKGDKEIKILGRSNIADNTGNSTEKIFLNGVINELQINETTAGALTVEITAISKSVLLDRIPRYRSFQDPTLTYSAIAEEINGNYGTNDGKIVNVGEDMQAVPRMTIQYNETDWGYLKRIASYTGQPVMAYSDKVFVGFFKNMPAQIPNLKYSQFGKRTKEERTYFKITGTEVYPVATPIKLKTRNRVSGEEVENDYYVLENKIYNEGNTLKCEYILGKQTDYFVDPIPHEKIRGAVIEARTVHIARTDESKSEHGRTDGSSDNLEGRTMGIKPVNIYVAEEQEKNNNRSQEVKASDIAVMTVDLTEGLRKLGGAVQSEADKYAGKSYFPYVTPYSQTNTGFTPAPEANDRVALYFPSENETHALVMGAVNNNGNGRFTNPDKRNFTLGPSQAARGGTPANEGKPMYNFTLDSEKFIVSVGSIISLNSSGTVGITGVKNVGITSSAASIDINAKQNISETADQNVVITASNGMAKMSANTYATVISSQDAEISGSNSTNVGFSAGKKSVTTTIRGDTLTAEPTDEGTFGSAGALVTVVGSDVKING</sequence>
<accession>A0A510JFZ5</accession>
<organism evidence="2 3">
    <name type="scientific">Leptotrichia hofstadii</name>
    <dbReference type="NCBI Taxonomy" id="157688"/>
    <lineage>
        <taxon>Bacteria</taxon>
        <taxon>Fusobacteriati</taxon>
        <taxon>Fusobacteriota</taxon>
        <taxon>Fusobacteriia</taxon>
        <taxon>Fusobacteriales</taxon>
        <taxon>Leptotrichiaceae</taxon>
        <taxon>Leptotrichia</taxon>
    </lineage>
</organism>
<evidence type="ECO:0000313" key="3">
    <source>
        <dbReference type="Proteomes" id="UP000321892"/>
    </source>
</evidence>
<feature type="compositionally biased region" description="Basic and acidic residues" evidence="1">
    <location>
        <begin position="317"/>
        <end position="329"/>
    </location>
</feature>